<keyword evidence="6" id="KW-0460">Magnesium</keyword>
<keyword evidence="9" id="KW-0238">DNA-binding</keyword>
<dbReference type="InterPro" id="IPR029060">
    <property type="entry name" value="PIN-like_dom_sf"/>
</dbReference>
<dbReference type="GO" id="GO:0016787">
    <property type="term" value="F:hydrolase activity"/>
    <property type="evidence" value="ECO:0007669"/>
    <property type="project" value="UniProtKB-KW"/>
</dbReference>
<accession>A0A916ZIY5</accession>
<comment type="cofactor">
    <cofactor evidence="1">
        <name>Mg(2+)</name>
        <dbReference type="ChEBI" id="CHEBI:18420"/>
    </cofactor>
</comment>
<dbReference type="AlphaFoldDB" id="A0A916ZIY5"/>
<comment type="similarity">
    <text evidence="7">Belongs to the PINc/VapC protein family.</text>
</comment>
<comment type="caution">
    <text evidence="9">The sequence shown here is derived from an EMBL/GenBank/DDBJ whole genome shotgun (WGS) entry which is preliminary data.</text>
</comment>
<name>A0A916ZIY5_9HYPH</name>
<evidence type="ECO:0000256" key="7">
    <source>
        <dbReference type="ARBA" id="ARBA00038093"/>
    </source>
</evidence>
<evidence type="ECO:0000256" key="1">
    <source>
        <dbReference type="ARBA" id="ARBA00001946"/>
    </source>
</evidence>
<sequence>MTTFIDTSTIFAALREEEPHHEWAVEQIDAARAEGALFIPDLVFAELCYDQNQVGDVLAIIEELEIERVGHTPEALFLASKVFRRYRENGGTKLTMLPDFLIGAVARTEQAPLLTANEDDFLKYFEGLEVICPSGRHVAEPERPAPRGRRR</sequence>
<keyword evidence="3" id="KW-0540">Nuclease</keyword>
<evidence type="ECO:0000313" key="9">
    <source>
        <dbReference type="EMBL" id="GGE00211.1"/>
    </source>
</evidence>
<dbReference type="CDD" id="cd09854">
    <property type="entry name" value="PIN_VapC-like"/>
    <property type="match status" value="1"/>
</dbReference>
<dbReference type="Proteomes" id="UP000644699">
    <property type="component" value="Unassembled WGS sequence"/>
</dbReference>
<protein>
    <submittedName>
        <fullName evidence="9">DNA-binding protein</fullName>
    </submittedName>
</protein>
<evidence type="ECO:0000256" key="2">
    <source>
        <dbReference type="ARBA" id="ARBA00022649"/>
    </source>
</evidence>
<gene>
    <name evidence="9" type="ORF">GCM10011390_18770</name>
</gene>
<reference evidence="9" key="2">
    <citation type="submission" date="2020-09" db="EMBL/GenBank/DDBJ databases">
        <authorList>
            <person name="Sun Q."/>
            <person name="Zhou Y."/>
        </authorList>
    </citation>
    <scope>NUCLEOTIDE SEQUENCE</scope>
    <source>
        <strain evidence="9">CGMCC 1.15367</strain>
    </source>
</reference>
<dbReference type="GO" id="GO:0004518">
    <property type="term" value="F:nuclease activity"/>
    <property type="evidence" value="ECO:0007669"/>
    <property type="project" value="UniProtKB-KW"/>
</dbReference>
<evidence type="ECO:0000256" key="3">
    <source>
        <dbReference type="ARBA" id="ARBA00022722"/>
    </source>
</evidence>
<dbReference type="Pfam" id="PF01850">
    <property type="entry name" value="PIN"/>
    <property type="match status" value="1"/>
</dbReference>
<feature type="domain" description="PIN" evidence="8">
    <location>
        <begin position="4"/>
        <end position="123"/>
    </location>
</feature>
<dbReference type="PANTHER" id="PTHR33653:SF1">
    <property type="entry name" value="RIBONUCLEASE VAPC2"/>
    <property type="match status" value="1"/>
</dbReference>
<dbReference type="GO" id="GO:0003677">
    <property type="term" value="F:DNA binding"/>
    <property type="evidence" value="ECO:0007669"/>
    <property type="project" value="UniProtKB-KW"/>
</dbReference>
<reference evidence="9" key="1">
    <citation type="journal article" date="2014" name="Int. J. Syst. Evol. Microbiol.">
        <title>Complete genome sequence of Corynebacterium casei LMG S-19264T (=DSM 44701T), isolated from a smear-ripened cheese.</title>
        <authorList>
            <consortium name="US DOE Joint Genome Institute (JGI-PGF)"/>
            <person name="Walter F."/>
            <person name="Albersmeier A."/>
            <person name="Kalinowski J."/>
            <person name="Ruckert C."/>
        </authorList>
    </citation>
    <scope>NUCLEOTIDE SEQUENCE</scope>
    <source>
        <strain evidence="9">CGMCC 1.15367</strain>
    </source>
</reference>
<proteinExistence type="inferred from homology"/>
<evidence type="ECO:0000256" key="5">
    <source>
        <dbReference type="ARBA" id="ARBA00022801"/>
    </source>
</evidence>
<dbReference type="SUPFAM" id="SSF88723">
    <property type="entry name" value="PIN domain-like"/>
    <property type="match status" value="1"/>
</dbReference>
<keyword evidence="5" id="KW-0378">Hydrolase</keyword>
<organism evidence="9 10">
    <name type="scientific">Aureimonas endophytica</name>
    <dbReference type="NCBI Taxonomy" id="2027858"/>
    <lineage>
        <taxon>Bacteria</taxon>
        <taxon>Pseudomonadati</taxon>
        <taxon>Pseudomonadota</taxon>
        <taxon>Alphaproteobacteria</taxon>
        <taxon>Hyphomicrobiales</taxon>
        <taxon>Aurantimonadaceae</taxon>
        <taxon>Aureimonas</taxon>
    </lineage>
</organism>
<keyword evidence="2" id="KW-1277">Toxin-antitoxin system</keyword>
<keyword evidence="10" id="KW-1185">Reference proteome</keyword>
<dbReference type="GO" id="GO:0046872">
    <property type="term" value="F:metal ion binding"/>
    <property type="evidence" value="ECO:0007669"/>
    <property type="project" value="UniProtKB-KW"/>
</dbReference>
<dbReference type="RefSeq" id="WP_188907950.1">
    <property type="nucleotide sequence ID" value="NZ_BMIQ01000002.1"/>
</dbReference>
<dbReference type="Gene3D" id="3.40.50.1010">
    <property type="entry name" value="5'-nuclease"/>
    <property type="match status" value="1"/>
</dbReference>
<evidence type="ECO:0000313" key="10">
    <source>
        <dbReference type="Proteomes" id="UP000644699"/>
    </source>
</evidence>
<evidence type="ECO:0000256" key="4">
    <source>
        <dbReference type="ARBA" id="ARBA00022723"/>
    </source>
</evidence>
<evidence type="ECO:0000256" key="6">
    <source>
        <dbReference type="ARBA" id="ARBA00022842"/>
    </source>
</evidence>
<dbReference type="PANTHER" id="PTHR33653">
    <property type="entry name" value="RIBONUCLEASE VAPC2"/>
    <property type="match status" value="1"/>
</dbReference>
<evidence type="ECO:0000259" key="8">
    <source>
        <dbReference type="Pfam" id="PF01850"/>
    </source>
</evidence>
<dbReference type="EMBL" id="BMIQ01000002">
    <property type="protein sequence ID" value="GGE00211.1"/>
    <property type="molecule type" value="Genomic_DNA"/>
</dbReference>
<dbReference type="InterPro" id="IPR002716">
    <property type="entry name" value="PIN_dom"/>
</dbReference>
<dbReference type="InterPro" id="IPR050556">
    <property type="entry name" value="Type_II_TA_system_RNase"/>
</dbReference>
<keyword evidence="4" id="KW-0479">Metal-binding</keyword>